<organism evidence="1 2">
    <name type="scientific">Solanum pinnatisectum</name>
    <name type="common">tansyleaf nightshade</name>
    <dbReference type="NCBI Taxonomy" id="50273"/>
    <lineage>
        <taxon>Eukaryota</taxon>
        <taxon>Viridiplantae</taxon>
        <taxon>Streptophyta</taxon>
        <taxon>Embryophyta</taxon>
        <taxon>Tracheophyta</taxon>
        <taxon>Spermatophyta</taxon>
        <taxon>Magnoliopsida</taxon>
        <taxon>eudicotyledons</taxon>
        <taxon>Gunneridae</taxon>
        <taxon>Pentapetalae</taxon>
        <taxon>asterids</taxon>
        <taxon>lamiids</taxon>
        <taxon>Solanales</taxon>
        <taxon>Solanaceae</taxon>
        <taxon>Solanoideae</taxon>
        <taxon>Solaneae</taxon>
        <taxon>Solanum</taxon>
    </lineage>
</organism>
<name>A0AAV9K0P5_9SOLN</name>
<dbReference type="AlphaFoldDB" id="A0AAV9K0P5"/>
<sequence length="138" mass="16108">MTKDYIIPEEITAQPVIQRAELPDFYANKRIIGLSTILTELSNVYDETNYIWKYCSRNHLLIYSTAKELRPMDKLEVKNWALTLLRPEQEPITKAIRKGFISEDSLDQYCKLIGKKYTEHECSRCSGTNNYIPDVNID</sequence>
<dbReference type="EMBL" id="JAWPEI010000051">
    <property type="protein sequence ID" value="KAK4706773.1"/>
    <property type="molecule type" value="Genomic_DNA"/>
</dbReference>
<protein>
    <submittedName>
        <fullName evidence="1">Uncharacterized protein</fullName>
    </submittedName>
</protein>
<comment type="caution">
    <text evidence="1">The sequence shown here is derived from an EMBL/GenBank/DDBJ whole genome shotgun (WGS) entry which is preliminary data.</text>
</comment>
<reference evidence="1 2" key="1">
    <citation type="submission" date="2023-10" db="EMBL/GenBank/DDBJ databases">
        <title>Genome-Wide Identification Analysis in wild type Solanum Pinnatisectum Reveals Some Genes Defensing Phytophthora Infestans.</title>
        <authorList>
            <person name="Sun C."/>
        </authorList>
    </citation>
    <scope>NUCLEOTIDE SEQUENCE [LARGE SCALE GENOMIC DNA]</scope>
    <source>
        <strain evidence="1">LQN</strain>
        <tissue evidence="1">Leaf</tissue>
    </source>
</reference>
<proteinExistence type="predicted"/>
<gene>
    <name evidence="1" type="ORF">R3W88_033682</name>
</gene>
<dbReference type="Proteomes" id="UP001311915">
    <property type="component" value="Unassembled WGS sequence"/>
</dbReference>
<keyword evidence="2" id="KW-1185">Reference proteome</keyword>
<accession>A0AAV9K0P5</accession>
<evidence type="ECO:0000313" key="1">
    <source>
        <dbReference type="EMBL" id="KAK4706773.1"/>
    </source>
</evidence>
<evidence type="ECO:0000313" key="2">
    <source>
        <dbReference type="Proteomes" id="UP001311915"/>
    </source>
</evidence>